<name>A0ACB9MNN9_9MYRT</name>
<dbReference type="Proteomes" id="UP001057402">
    <property type="component" value="Chromosome 9"/>
</dbReference>
<comment type="caution">
    <text evidence="1">The sequence shown here is derived from an EMBL/GenBank/DDBJ whole genome shotgun (WGS) entry which is preliminary data.</text>
</comment>
<protein>
    <submittedName>
        <fullName evidence="1">Uncharacterized protein</fullName>
    </submittedName>
</protein>
<organism evidence="1 2">
    <name type="scientific">Melastoma candidum</name>
    <dbReference type="NCBI Taxonomy" id="119954"/>
    <lineage>
        <taxon>Eukaryota</taxon>
        <taxon>Viridiplantae</taxon>
        <taxon>Streptophyta</taxon>
        <taxon>Embryophyta</taxon>
        <taxon>Tracheophyta</taxon>
        <taxon>Spermatophyta</taxon>
        <taxon>Magnoliopsida</taxon>
        <taxon>eudicotyledons</taxon>
        <taxon>Gunneridae</taxon>
        <taxon>Pentapetalae</taxon>
        <taxon>rosids</taxon>
        <taxon>malvids</taxon>
        <taxon>Myrtales</taxon>
        <taxon>Melastomataceae</taxon>
        <taxon>Melastomatoideae</taxon>
        <taxon>Melastomateae</taxon>
        <taxon>Melastoma</taxon>
    </lineage>
</organism>
<evidence type="ECO:0000313" key="1">
    <source>
        <dbReference type="EMBL" id="KAI4325716.1"/>
    </source>
</evidence>
<dbReference type="EMBL" id="CM042888">
    <property type="protein sequence ID" value="KAI4325716.1"/>
    <property type="molecule type" value="Genomic_DNA"/>
</dbReference>
<reference evidence="2" key="1">
    <citation type="journal article" date="2023" name="Front. Plant Sci.">
        <title>Chromosomal-level genome assembly of Melastoma candidum provides insights into trichome evolution.</title>
        <authorList>
            <person name="Zhong Y."/>
            <person name="Wu W."/>
            <person name="Sun C."/>
            <person name="Zou P."/>
            <person name="Liu Y."/>
            <person name="Dai S."/>
            <person name="Zhou R."/>
        </authorList>
    </citation>
    <scope>NUCLEOTIDE SEQUENCE [LARGE SCALE GENOMIC DNA]</scope>
</reference>
<keyword evidence="2" id="KW-1185">Reference proteome</keyword>
<proteinExistence type="predicted"/>
<evidence type="ECO:0000313" key="2">
    <source>
        <dbReference type="Proteomes" id="UP001057402"/>
    </source>
</evidence>
<sequence>MDSPRAFNLPFIFIFIFLSITTLNARTFMEEWGGPFDYSYYRFMQVFGSANIAKEALQVTHYSVGSSDIVKPYYNQSGRVLYNSSFKLWDLPSARVASFSTSFLINIFQLSGTTSHGEGLAFIISPDLNLPSGSSGGYLGLTNATTDGNATNQLIAVEFDTYKQDFDPDDNHVAIDINSVRSVNSSSLSDLGFQLVASNSTLYYHVWIDYDGIRKILRVYLTNDSQVPIKPRPADPILTYNLDISKLVAQRSYFGFSASTGTSIELNCVLRWNLTVEILPDGKGLGIGLMVALCVGGAILAALLIGSFILVCRRRRKRAAESGEARLAGTLKNLPGNPREFSFKDLKRATDDFNEKNKLGHGGFGVVYRGVLPEEERTEIAVKRFSRDDMKCKDDFLAELVIINQLRHKHLVRLYGWCHENGSLLLVYEYMPNGSLDKHIFSGPEEATLAWPIRYNVISGVAYALHYLHTEFDQKVVNRDLKASNILLDSEFNARLGDFGLARAIDNEKTSYTELNGVPGTMGYIAPECLHTGKASRESDIYGFGAVILEVVCGRRPWSSINGYHMLVDWVWSLYRDGRILDAVDERLGHDYVREEAERLLLLGLACSHSMADQRPKTNTIVQILIGSVPVPRVPAFRPAFVYPLSEPVQGGGGSEMMNDVSFSDSGYGYGYGLVGITSSTAHSDG</sequence>
<accession>A0ACB9MNN9</accession>
<gene>
    <name evidence="1" type="ORF">MLD38_031090</name>
</gene>